<feature type="compositionally biased region" description="Polar residues" evidence="1">
    <location>
        <begin position="43"/>
        <end position="55"/>
    </location>
</feature>
<reference evidence="2 3" key="1">
    <citation type="submission" date="2019-06" db="EMBL/GenBank/DDBJ databases">
        <title>Draft genomes of female and male turbot (Scophthalmus maximus).</title>
        <authorList>
            <person name="Xu H."/>
            <person name="Xu X.-W."/>
            <person name="Shao C."/>
            <person name="Chen S."/>
        </authorList>
    </citation>
    <scope>NUCLEOTIDE SEQUENCE [LARGE SCALE GENOMIC DNA]</scope>
    <source>
        <strain evidence="2">Ysfricsl-2016a</strain>
        <tissue evidence="2">Blood</tissue>
    </source>
</reference>
<organism evidence="2 3">
    <name type="scientific">Scophthalmus maximus</name>
    <name type="common">Turbot</name>
    <name type="synonym">Psetta maxima</name>
    <dbReference type="NCBI Taxonomy" id="52904"/>
    <lineage>
        <taxon>Eukaryota</taxon>
        <taxon>Metazoa</taxon>
        <taxon>Chordata</taxon>
        <taxon>Craniata</taxon>
        <taxon>Vertebrata</taxon>
        <taxon>Euteleostomi</taxon>
        <taxon>Actinopterygii</taxon>
        <taxon>Neopterygii</taxon>
        <taxon>Teleostei</taxon>
        <taxon>Neoteleostei</taxon>
        <taxon>Acanthomorphata</taxon>
        <taxon>Carangaria</taxon>
        <taxon>Pleuronectiformes</taxon>
        <taxon>Pleuronectoidei</taxon>
        <taxon>Scophthalmidae</taxon>
        <taxon>Scophthalmus</taxon>
    </lineage>
</organism>
<feature type="region of interest" description="Disordered" evidence="1">
    <location>
        <begin position="29"/>
        <end position="61"/>
    </location>
</feature>
<comment type="caution">
    <text evidence="2">The sequence shown here is derived from an EMBL/GenBank/DDBJ whole genome shotgun (WGS) entry which is preliminary data.</text>
</comment>
<dbReference type="AlphaFoldDB" id="A0A6A4TN41"/>
<proteinExistence type="predicted"/>
<evidence type="ECO:0000256" key="1">
    <source>
        <dbReference type="SAM" id="MobiDB-lite"/>
    </source>
</evidence>
<gene>
    <name evidence="2" type="ORF">F2P81_003349</name>
</gene>
<accession>A0A6A4TN41</accession>
<dbReference type="EMBL" id="VEVO01000003">
    <property type="protein sequence ID" value="KAF0044191.1"/>
    <property type="molecule type" value="Genomic_DNA"/>
</dbReference>
<sequence>MKCFRTHAYLQRGGSEVWTLDAAQGSRFSRTRRRDLGDLSGSAPRTSPASETTFNAPGRCGWHSGRDSSSDDYFVPGGNAARGNRVNTDDHKEISPLWFGRRDFYSLSTKS</sequence>
<name>A0A6A4TN41_SCOMX</name>
<dbReference type="Proteomes" id="UP000438429">
    <property type="component" value="Unassembled WGS sequence"/>
</dbReference>
<protein>
    <submittedName>
        <fullName evidence="2">Uncharacterized protein</fullName>
    </submittedName>
</protein>
<evidence type="ECO:0000313" key="2">
    <source>
        <dbReference type="EMBL" id="KAF0044191.1"/>
    </source>
</evidence>
<evidence type="ECO:0000313" key="3">
    <source>
        <dbReference type="Proteomes" id="UP000438429"/>
    </source>
</evidence>